<dbReference type="Proteomes" id="UP000664617">
    <property type="component" value="Unassembled WGS sequence"/>
</dbReference>
<accession>A0ABS3ICS5</accession>
<dbReference type="EMBL" id="JAFMPK010000047">
    <property type="protein sequence ID" value="MBO0610748.1"/>
    <property type="molecule type" value="Genomic_DNA"/>
</dbReference>
<dbReference type="InterPro" id="IPR036388">
    <property type="entry name" value="WH-like_DNA-bd_sf"/>
</dbReference>
<sequence length="189" mass="20838">MEKTFRIRDPETLRAASHPLRQRIIFDLQIHGHGRAADLARRLDEPANSISFHLRVLAKAGMIVEAPELARDKRDRVWAPAAENFNVDAGVPGVGDIVADAAALLRENHAFAARHDGEDAPPEPEDAPKRALTIRTALLTRRQAEAMADELNDVMERWQDAARATTDGEGRPETAALYQVVFGLGPLKD</sequence>
<dbReference type="SUPFAM" id="SSF46785">
    <property type="entry name" value="Winged helix' DNA-binding domain"/>
    <property type="match status" value="1"/>
</dbReference>
<proteinExistence type="predicted"/>
<dbReference type="Pfam" id="PF12840">
    <property type="entry name" value="HTH_20"/>
    <property type="match status" value="1"/>
</dbReference>
<comment type="caution">
    <text evidence="1">The sequence shown here is derived from an EMBL/GenBank/DDBJ whole genome shotgun (WGS) entry which is preliminary data.</text>
</comment>
<organism evidence="1 2">
    <name type="scientific">Myceligenerans salitolerans</name>
    <dbReference type="NCBI Taxonomy" id="1230528"/>
    <lineage>
        <taxon>Bacteria</taxon>
        <taxon>Bacillati</taxon>
        <taxon>Actinomycetota</taxon>
        <taxon>Actinomycetes</taxon>
        <taxon>Micrococcales</taxon>
        <taxon>Promicromonosporaceae</taxon>
        <taxon>Myceligenerans</taxon>
    </lineage>
</organism>
<gene>
    <name evidence="1" type="ORF">J0911_17120</name>
</gene>
<dbReference type="RefSeq" id="WP_207276654.1">
    <property type="nucleotide sequence ID" value="NZ_JAFMPK010000047.1"/>
</dbReference>
<evidence type="ECO:0000313" key="1">
    <source>
        <dbReference type="EMBL" id="MBO0610748.1"/>
    </source>
</evidence>
<name>A0ABS3ICS5_9MICO</name>
<reference evidence="2" key="2">
    <citation type="submission" date="2023-07" db="EMBL/GenBank/DDBJ databases">
        <title>Myceligenerans salitolerans sp. nov., a halotolerant actinomycete isolated from a salt lake in Xinjiang, China.</title>
        <authorList>
            <person name="Guan T."/>
        </authorList>
    </citation>
    <scope>NUCLEOTIDE SEQUENCE [LARGE SCALE GENOMIC DNA]</scope>
    <source>
        <strain evidence="2">XHU 5031</strain>
    </source>
</reference>
<protein>
    <submittedName>
        <fullName evidence="1">Helix-turn-helix transcriptional regulator</fullName>
    </submittedName>
</protein>
<evidence type="ECO:0000313" key="2">
    <source>
        <dbReference type="Proteomes" id="UP000664617"/>
    </source>
</evidence>
<reference evidence="1 2" key="1">
    <citation type="submission" date="2021-03" db="EMBL/GenBank/DDBJ databases">
        <authorList>
            <person name="Xin L."/>
        </authorList>
    </citation>
    <scope>NUCLEOTIDE SEQUENCE [LARGE SCALE GENOMIC DNA]</scope>
    <source>
        <strain evidence="1 2">XHU 5031</strain>
    </source>
</reference>
<keyword evidence="2" id="KW-1185">Reference proteome</keyword>
<dbReference type="Gene3D" id="1.10.10.10">
    <property type="entry name" value="Winged helix-like DNA-binding domain superfamily/Winged helix DNA-binding domain"/>
    <property type="match status" value="1"/>
</dbReference>
<dbReference type="CDD" id="cd00090">
    <property type="entry name" value="HTH_ARSR"/>
    <property type="match status" value="1"/>
</dbReference>
<dbReference type="InterPro" id="IPR036390">
    <property type="entry name" value="WH_DNA-bd_sf"/>
</dbReference>
<dbReference type="InterPro" id="IPR011991">
    <property type="entry name" value="ArsR-like_HTH"/>
</dbReference>